<accession>A0A699YTL1</accession>
<proteinExistence type="predicted"/>
<evidence type="ECO:0000256" key="1">
    <source>
        <dbReference type="SAM" id="Phobius"/>
    </source>
</evidence>
<protein>
    <submittedName>
        <fullName evidence="2">Cytochrome b5 heme-binding domain-containing protein</fullName>
    </submittedName>
</protein>
<dbReference type="EMBL" id="BLLF01000557">
    <property type="protein sequence ID" value="GFH12951.1"/>
    <property type="molecule type" value="Genomic_DNA"/>
</dbReference>
<keyword evidence="3" id="KW-1185">Reference proteome</keyword>
<name>A0A699YTL1_HAELA</name>
<keyword evidence="1" id="KW-0472">Membrane</keyword>
<keyword evidence="1" id="KW-1133">Transmembrane helix</keyword>
<gene>
    <name evidence="2" type="ORF">HaLaN_08736</name>
</gene>
<evidence type="ECO:0000313" key="2">
    <source>
        <dbReference type="EMBL" id="GFH12951.1"/>
    </source>
</evidence>
<sequence length="73" mass="7809">MSMERVRREVFKGQDVKGAHRSGSEGAALAVIGYSVLAWVLYALDTNPVTGMLLGLAGAWIANPVSPSQHLTR</sequence>
<reference evidence="2 3" key="1">
    <citation type="submission" date="2020-02" db="EMBL/GenBank/DDBJ databases">
        <title>Draft genome sequence of Haematococcus lacustris strain NIES-144.</title>
        <authorList>
            <person name="Morimoto D."/>
            <person name="Nakagawa S."/>
            <person name="Yoshida T."/>
            <person name="Sawayama S."/>
        </authorList>
    </citation>
    <scope>NUCLEOTIDE SEQUENCE [LARGE SCALE GENOMIC DNA]</scope>
    <source>
        <strain evidence="2 3">NIES-144</strain>
    </source>
</reference>
<comment type="caution">
    <text evidence="2">The sequence shown here is derived from an EMBL/GenBank/DDBJ whole genome shotgun (WGS) entry which is preliminary data.</text>
</comment>
<feature type="transmembrane region" description="Helical" evidence="1">
    <location>
        <begin position="26"/>
        <end position="44"/>
    </location>
</feature>
<organism evidence="2 3">
    <name type="scientific">Haematococcus lacustris</name>
    <name type="common">Green alga</name>
    <name type="synonym">Haematococcus pluvialis</name>
    <dbReference type="NCBI Taxonomy" id="44745"/>
    <lineage>
        <taxon>Eukaryota</taxon>
        <taxon>Viridiplantae</taxon>
        <taxon>Chlorophyta</taxon>
        <taxon>core chlorophytes</taxon>
        <taxon>Chlorophyceae</taxon>
        <taxon>CS clade</taxon>
        <taxon>Chlamydomonadales</taxon>
        <taxon>Haematococcaceae</taxon>
        <taxon>Haematococcus</taxon>
    </lineage>
</organism>
<evidence type="ECO:0000313" key="3">
    <source>
        <dbReference type="Proteomes" id="UP000485058"/>
    </source>
</evidence>
<dbReference type="Proteomes" id="UP000485058">
    <property type="component" value="Unassembled WGS sequence"/>
</dbReference>
<dbReference type="AlphaFoldDB" id="A0A699YTL1"/>
<keyword evidence="1" id="KW-0812">Transmembrane</keyword>